<dbReference type="Gene3D" id="3.40.50.300">
    <property type="entry name" value="P-loop containing nucleotide triphosphate hydrolases"/>
    <property type="match status" value="1"/>
</dbReference>
<gene>
    <name evidence="4" type="ORF">QBC40DRAFT_280073</name>
</gene>
<evidence type="ECO:0000256" key="1">
    <source>
        <dbReference type="ARBA" id="ARBA00022737"/>
    </source>
</evidence>
<keyword evidence="2" id="KW-1133">Transmembrane helix</keyword>
<reference evidence="4" key="1">
    <citation type="journal article" date="2023" name="Mol. Phylogenet. Evol.">
        <title>Genome-scale phylogeny and comparative genomics of the fungal order Sordariales.</title>
        <authorList>
            <person name="Hensen N."/>
            <person name="Bonometti L."/>
            <person name="Westerberg I."/>
            <person name="Brannstrom I.O."/>
            <person name="Guillou S."/>
            <person name="Cros-Aarteil S."/>
            <person name="Calhoun S."/>
            <person name="Haridas S."/>
            <person name="Kuo A."/>
            <person name="Mondo S."/>
            <person name="Pangilinan J."/>
            <person name="Riley R."/>
            <person name="LaButti K."/>
            <person name="Andreopoulos B."/>
            <person name="Lipzen A."/>
            <person name="Chen C."/>
            <person name="Yan M."/>
            <person name="Daum C."/>
            <person name="Ng V."/>
            <person name="Clum A."/>
            <person name="Steindorff A."/>
            <person name="Ohm R.A."/>
            <person name="Martin F."/>
            <person name="Silar P."/>
            <person name="Natvig D.O."/>
            <person name="Lalanne C."/>
            <person name="Gautier V."/>
            <person name="Ament-Velasquez S.L."/>
            <person name="Kruys A."/>
            <person name="Hutchinson M.I."/>
            <person name="Powell A.J."/>
            <person name="Barry K."/>
            <person name="Miller A.N."/>
            <person name="Grigoriev I.V."/>
            <person name="Debuchy R."/>
            <person name="Gladieux P."/>
            <person name="Hiltunen Thoren M."/>
            <person name="Johannesson H."/>
        </authorList>
    </citation>
    <scope>NUCLEOTIDE SEQUENCE</scope>
    <source>
        <strain evidence="4">CBS 315.58</strain>
    </source>
</reference>
<sequence>MDPVTTIGLVSGVLTFLTFGTAVVKGAVGIHQSSNGVLEGIKSSEDAARELKRLATRLRPPHSSNLNGQDDLCVLADECCSQVEKLVALLEDLKPDDHKSKRRSLWASLKNKLHEKERNDLEGKLKGFRDRLQLQLVAVMRTSLEELVTLVKANAVNTEDLQQSICQLKQGVEIAGLSDSAKSQIRSLLTDLLTAPDKFMTGIAQHRIIDALAFPDMHGRHDSIERAHAQTFRWLMYYDATDDEAIMKKLWWLDREEALVEAKKAPRFKAHKRFTNWLKSGNGIFHISGKLGSGKSTLMKYLGDEAKKSKYLQTWACGRKLVFAQFYFWRHGAEPLQRSLDGLRRTLLCEVLRQYPELIPTVLPSQWKGSKALSLQASPLLWHVPPSPSNILPPLPHISQDEVEDAFALLVNSIGSERYRELCFCFFIDGLDEFESRGRNDYTAMAKLLNEWMTNGSSANGIKICVSSRDYNAFQDAFLEERRLHLHDLTRIDIEVVVRHDLHQISGSPGFDSLVHDILQAAQGIFQWVTAVVRYAREQISSGIDNAEELRADVKNLPTETFALYKEVLKRLPDATTRRRAYRTLAMVLEANRLGLRLSVDAYSFFRNYEADRSFSMRDSVPGAATSDSEQRGIKLLRGCSGGLFEPFAVHGRAQDCERPKFQSIRFTHRSVADFLASNGIQEEKIKHLAEFSSLEAVSYILLADLRMFYAHLTRRRSGRLNIHFLIATASFSSRLLRSRYDAGLDKEPYSFLEALDTIFSDMDALSANSMARLSFNVWEAEFTESDRVITRCCACRSFGNTPGDTLTRIILLRPIYSRIFMGPPEYPLWKIQKDSSVSDSVEKMALLTYMLFSRRRMKACQDERAHFAILDVLHEKQAFTHTTHLAPKATFNGVYPNGMTPNLTIWQHFLQFEWIYQHGDMSSRRPKSCDPLPAEELDARFAKILLWFLERGADPTFAVEPRAFEAPSPNNPRERLSVDFLFATQTGGRIATVVRVNDTFDLSYRVGFGQRRNLPVTKRASLRDWILDLKVDEQSKNEILQLLPETTPLTMIHENADDVQWHSLKELSDVPRLNPIWRTALALIPLIGPLILYYLGWATFEVVLLITLGCWF</sequence>
<evidence type="ECO:0000256" key="2">
    <source>
        <dbReference type="SAM" id="Phobius"/>
    </source>
</evidence>
<feature type="domain" description="Nephrocystin 3-like N-terminal" evidence="3">
    <location>
        <begin position="270"/>
        <end position="469"/>
    </location>
</feature>
<dbReference type="Proteomes" id="UP001303160">
    <property type="component" value="Unassembled WGS sequence"/>
</dbReference>
<proteinExistence type="predicted"/>
<name>A0AAN6XGT5_9PEZI</name>
<comment type="caution">
    <text evidence="4">The sequence shown here is derived from an EMBL/GenBank/DDBJ whole genome shotgun (WGS) entry which is preliminary data.</text>
</comment>
<evidence type="ECO:0000313" key="5">
    <source>
        <dbReference type="Proteomes" id="UP001303160"/>
    </source>
</evidence>
<protein>
    <recommendedName>
        <fullName evidence="3">Nephrocystin 3-like N-terminal domain-containing protein</fullName>
    </recommendedName>
</protein>
<dbReference type="AlphaFoldDB" id="A0AAN6XGT5"/>
<dbReference type="InterPro" id="IPR056884">
    <property type="entry name" value="NPHP3-like_N"/>
</dbReference>
<organism evidence="4 5">
    <name type="scientific">Triangularia verruculosa</name>
    <dbReference type="NCBI Taxonomy" id="2587418"/>
    <lineage>
        <taxon>Eukaryota</taxon>
        <taxon>Fungi</taxon>
        <taxon>Dikarya</taxon>
        <taxon>Ascomycota</taxon>
        <taxon>Pezizomycotina</taxon>
        <taxon>Sordariomycetes</taxon>
        <taxon>Sordariomycetidae</taxon>
        <taxon>Sordariales</taxon>
        <taxon>Podosporaceae</taxon>
        <taxon>Triangularia</taxon>
    </lineage>
</organism>
<feature type="transmembrane region" description="Helical" evidence="2">
    <location>
        <begin position="1092"/>
        <end position="1112"/>
    </location>
</feature>
<keyword evidence="2" id="KW-0812">Transmembrane</keyword>
<dbReference type="EMBL" id="MU863920">
    <property type="protein sequence ID" value="KAK4200340.1"/>
    <property type="molecule type" value="Genomic_DNA"/>
</dbReference>
<dbReference type="SUPFAM" id="SSF52540">
    <property type="entry name" value="P-loop containing nucleoside triphosphate hydrolases"/>
    <property type="match status" value="1"/>
</dbReference>
<keyword evidence="1" id="KW-0677">Repeat</keyword>
<reference evidence="4" key="2">
    <citation type="submission" date="2023-05" db="EMBL/GenBank/DDBJ databases">
        <authorList>
            <consortium name="Lawrence Berkeley National Laboratory"/>
            <person name="Steindorff A."/>
            <person name="Hensen N."/>
            <person name="Bonometti L."/>
            <person name="Westerberg I."/>
            <person name="Brannstrom I.O."/>
            <person name="Guillou S."/>
            <person name="Cros-Aarteil S."/>
            <person name="Calhoun S."/>
            <person name="Haridas S."/>
            <person name="Kuo A."/>
            <person name="Mondo S."/>
            <person name="Pangilinan J."/>
            <person name="Riley R."/>
            <person name="Labutti K."/>
            <person name="Andreopoulos B."/>
            <person name="Lipzen A."/>
            <person name="Chen C."/>
            <person name="Yanf M."/>
            <person name="Daum C."/>
            <person name="Ng V."/>
            <person name="Clum A."/>
            <person name="Ohm R."/>
            <person name="Martin F."/>
            <person name="Silar P."/>
            <person name="Natvig D."/>
            <person name="Lalanne C."/>
            <person name="Gautier V."/>
            <person name="Ament-Velasquez S.L."/>
            <person name="Kruys A."/>
            <person name="Hutchinson M.I."/>
            <person name="Powell A.J."/>
            <person name="Barry K."/>
            <person name="Miller A.N."/>
            <person name="Grigoriev I.V."/>
            <person name="Debuchy R."/>
            <person name="Gladieux P."/>
            <person name="Thoren M.H."/>
            <person name="Johannesson H."/>
        </authorList>
    </citation>
    <scope>NUCLEOTIDE SEQUENCE</scope>
    <source>
        <strain evidence="4">CBS 315.58</strain>
    </source>
</reference>
<evidence type="ECO:0000259" key="3">
    <source>
        <dbReference type="Pfam" id="PF24883"/>
    </source>
</evidence>
<evidence type="ECO:0000313" key="4">
    <source>
        <dbReference type="EMBL" id="KAK4200340.1"/>
    </source>
</evidence>
<dbReference type="PANTHER" id="PTHR10039:SF5">
    <property type="entry name" value="NACHT DOMAIN-CONTAINING PROTEIN"/>
    <property type="match status" value="1"/>
</dbReference>
<dbReference type="InterPro" id="IPR027417">
    <property type="entry name" value="P-loop_NTPase"/>
</dbReference>
<keyword evidence="5" id="KW-1185">Reference proteome</keyword>
<accession>A0AAN6XGT5</accession>
<dbReference type="Pfam" id="PF24883">
    <property type="entry name" value="NPHP3_N"/>
    <property type="match status" value="1"/>
</dbReference>
<keyword evidence="2" id="KW-0472">Membrane</keyword>
<dbReference type="PANTHER" id="PTHR10039">
    <property type="entry name" value="AMELOGENIN"/>
    <property type="match status" value="1"/>
</dbReference>